<protein>
    <submittedName>
        <fullName evidence="8">ATP-dependent helicase HrpB</fullName>
        <ecNumber evidence="8">3.6.4.13</ecNumber>
    </submittedName>
</protein>
<evidence type="ECO:0000313" key="9">
    <source>
        <dbReference type="Proteomes" id="UP001597101"/>
    </source>
</evidence>
<sequence>MISLPPSVSDLPIHEKLGDLLRLLETQSRAVLIAPPGAGKTTIVPLALLDAPWREGRKIIVLEPRRLAARGAASRMASLLGENVGETVGYRVRFDTKISAKTEIEVVTEGVFTRMLASDPGLEDVACILFDEFHERSLDSDLALALCLDLQTGLREDLRLIPMSATLDGGQVAHTIDAQVIESAGRQYPVEIVYREGRVKEAVEAQMASAVRAEIVQANTGSILCFLPGQREIERAFEVLKDTLPNDTDLLRLYGALSSAEQDAAIQPSPSGRRKVVLASAIAETSLTIDGITTVIDSGLSRLPFHELATGLTRLQTVRSDQASIAQRAGRAGRLGPGRAIRLWREQQTASLPKTAPPEIINADLTDLVLTLADWGVANPAQLIWLDPPPAPAWNEATALLRKLGALSAEGSLTEHGRMLARLPMPPRLAHMIASSANPQEATLLALVLQERGLGGAAVDVESRLARVKSGRDKRSQQMQTLAKRLAAQVGKAQAESESVGVTLALAFSERVAQRGGQSPNGMIRYTLANGRGAEIDAIEPLAAQDYLVVADMIGRAGAARIVSAAAIEKADLLSRFEAEIATVRSTRFDGSKGKLLGAEVRKFGVLPLEKPRGFSPSAEDITDALIHAVREQGLDALPWQKADWALLERLRFWTAHHTGADTPKRFCEAALIDELDEWLEPFIAGRTSLKELADGTLSNALLLRSGLGSVRDLDRILPSHFTAPTGSKIPIIFSAAKAVIAVRPQELFGLTAHPTIIDGTFALEIELLSPAGRPIQITSDLPGFWRGSWADVRADLRGRYPKHPWPENPLEAEPTQRAKPRK</sequence>
<evidence type="ECO:0000256" key="3">
    <source>
        <dbReference type="ARBA" id="ARBA00022806"/>
    </source>
</evidence>
<dbReference type="InterPro" id="IPR001650">
    <property type="entry name" value="Helicase_C-like"/>
</dbReference>
<feature type="domain" description="Helicase ATP-binding" evidence="6">
    <location>
        <begin position="21"/>
        <end position="185"/>
    </location>
</feature>
<name>A0ABW3FE54_9HYPH</name>
<dbReference type="Gene3D" id="3.40.50.300">
    <property type="entry name" value="P-loop containing nucleotide triphosphate hydrolases"/>
    <property type="match status" value="2"/>
</dbReference>
<dbReference type="InterPro" id="IPR014001">
    <property type="entry name" value="Helicase_ATP-bd"/>
</dbReference>
<dbReference type="EMBL" id="JBHTJV010000009">
    <property type="protein sequence ID" value="MFD0916764.1"/>
    <property type="molecule type" value="Genomic_DNA"/>
</dbReference>
<dbReference type="InterPro" id="IPR013689">
    <property type="entry name" value="RNA_helicase_ATP-dep_HrpB_C"/>
</dbReference>
<dbReference type="InterPro" id="IPR027417">
    <property type="entry name" value="P-loop_NTPase"/>
</dbReference>
<dbReference type="Pfam" id="PF00270">
    <property type="entry name" value="DEAD"/>
    <property type="match status" value="1"/>
</dbReference>
<keyword evidence="4" id="KW-0067">ATP-binding</keyword>
<dbReference type="InterPro" id="IPR007502">
    <property type="entry name" value="Helicase-assoc_dom"/>
</dbReference>
<evidence type="ECO:0000259" key="6">
    <source>
        <dbReference type="PROSITE" id="PS51192"/>
    </source>
</evidence>
<comment type="caution">
    <text evidence="8">The sequence shown here is derived from an EMBL/GenBank/DDBJ whole genome shotgun (WGS) entry which is preliminary data.</text>
</comment>
<dbReference type="NCBIfam" id="TIGR01970">
    <property type="entry name" value="DEAH_box_HrpB"/>
    <property type="match status" value="1"/>
</dbReference>
<dbReference type="CDD" id="cd18791">
    <property type="entry name" value="SF2_C_RHA"/>
    <property type="match status" value="1"/>
</dbReference>
<dbReference type="InterPro" id="IPR010225">
    <property type="entry name" value="HrpB"/>
</dbReference>
<evidence type="ECO:0000256" key="4">
    <source>
        <dbReference type="ARBA" id="ARBA00022840"/>
    </source>
</evidence>
<accession>A0ABW3FE54</accession>
<evidence type="ECO:0000256" key="2">
    <source>
        <dbReference type="ARBA" id="ARBA00022801"/>
    </source>
</evidence>
<dbReference type="RefSeq" id="WP_377212613.1">
    <property type="nucleotide sequence ID" value="NZ_JBHTJV010000009.1"/>
</dbReference>
<dbReference type="SMART" id="SM00490">
    <property type="entry name" value="HELICc"/>
    <property type="match status" value="1"/>
</dbReference>
<dbReference type="InterPro" id="IPR049614">
    <property type="entry name" value="HrpB_DEXH"/>
</dbReference>
<evidence type="ECO:0000256" key="5">
    <source>
        <dbReference type="SAM" id="MobiDB-lite"/>
    </source>
</evidence>
<organism evidence="8 9">
    <name type="scientific">Pseudahrensia aquimaris</name>
    <dbReference type="NCBI Taxonomy" id="744461"/>
    <lineage>
        <taxon>Bacteria</taxon>
        <taxon>Pseudomonadati</taxon>
        <taxon>Pseudomonadota</taxon>
        <taxon>Alphaproteobacteria</taxon>
        <taxon>Hyphomicrobiales</taxon>
        <taxon>Ahrensiaceae</taxon>
        <taxon>Pseudahrensia</taxon>
    </lineage>
</organism>
<dbReference type="SMART" id="SM00487">
    <property type="entry name" value="DEXDc"/>
    <property type="match status" value="1"/>
</dbReference>
<dbReference type="PANTHER" id="PTHR43519">
    <property type="entry name" value="ATP-DEPENDENT RNA HELICASE HRPB"/>
    <property type="match status" value="1"/>
</dbReference>
<evidence type="ECO:0000313" key="8">
    <source>
        <dbReference type="EMBL" id="MFD0916764.1"/>
    </source>
</evidence>
<dbReference type="EC" id="3.6.4.13" evidence="8"/>
<dbReference type="Proteomes" id="UP001597101">
    <property type="component" value="Unassembled WGS sequence"/>
</dbReference>
<reference evidence="9" key="1">
    <citation type="journal article" date="2019" name="Int. J. Syst. Evol. Microbiol.">
        <title>The Global Catalogue of Microorganisms (GCM) 10K type strain sequencing project: providing services to taxonomists for standard genome sequencing and annotation.</title>
        <authorList>
            <consortium name="The Broad Institute Genomics Platform"/>
            <consortium name="The Broad Institute Genome Sequencing Center for Infectious Disease"/>
            <person name="Wu L."/>
            <person name="Ma J."/>
        </authorList>
    </citation>
    <scope>NUCLEOTIDE SEQUENCE [LARGE SCALE GENOMIC DNA]</scope>
    <source>
        <strain evidence="9">CCUG 60023</strain>
    </source>
</reference>
<evidence type="ECO:0000259" key="7">
    <source>
        <dbReference type="PROSITE" id="PS51194"/>
    </source>
</evidence>
<dbReference type="PROSITE" id="PS51192">
    <property type="entry name" value="HELICASE_ATP_BIND_1"/>
    <property type="match status" value="1"/>
</dbReference>
<dbReference type="SMART" id="SM00847">
    <property type="entry name" value="HA2"/>
    <property type="match status" value="1"/>
</dbReference>
<dbReference type="Pfam" id="PF00271">
    <property type="entry name" value="Helicase_C"/>
    <property type="match status" value="1"/>
</dbReference>
<keyword evidence="2 8" id="KW-0378">Hydrolase</keyword>
<dbReference type="Gene3D" id="1.20.120.1080">
    <property type="match status" value="1"/>
</dbReference>
<dbReference type="GO" id="GO:0016787">
    <property type="term" value="F:hydrolase activity"/>
    <property type="evidence" value="ECO:0007669"/>
    <property type="project" value="UniProtKB-KW"/>
</dbReference>
<gene>
    <name evidence="8" type="primary">hrpB</name>
    <name evidence="8" type="ORF">ACFQ14_10130</name>
</gene>
<dbReference type="PANTHER" id="PTHR43519:SF1">
    <property type="entry name" value="ATP-DEPENDENT RNA HELICASE HRPB"/>
    <property type="match status" value="1"/>
</dbReference>
<feature type="region of interest" description="Disordered" evidence="5">
    <location>
        <begin position="802"/>
        <end position="823"/>
    </location>
</feature>
<keyword evidence="1" id="KW-0547">Nucleotide-binding</keyword>
<proteinExistence type="predicted"/>
<dbReference type="InterPro" id="IPR011545">
    <property type="entry name" value="DEAD/DEAH_box_helicase_dom"/>
</dbReference>
<feature type="domain" description="Helicase C-terminal" evidence="7">
    <location>
        <begin position="210"/>
        <end position="376"/>
    </location>
</feature>
<dbReference type="SUPFAM" id="SSF52540">
    <property type="entry name" value="P-loop containing nucleoside triphosphate hydrolases"/>
    <property type="match status" value="1"/>
</dbReference>
<evidence type="ECO:0000256" key="1">
    <source>
        <dbReference type="ARBA" id="ARBA00022741"/>
    </source>
</evidence>
<dbReference type="Pfam" id="PF08482">
    <property type="entry name" value="HrpB_C"/>
    <property type="match status" value="1"/>
</dbReference>
<dbReference type="PROSITE" id="PS51194">
    <property type="entry name" value="HELICASE_CTER"/>
    <property type="match status" value="1"/>
</dbReference>
<keyword evidence="9" id="KW-1185">Reference proteome</keyword>
<keyword evidence="3 8" id="KW-0347">Helicase</keyword>
<dbReference type="PIRSF" id="PIRSF005496">
    <property type="entry name" value="ATP_hel_hrpB"/>
    <property type="match status" value="1"/>
</dbReference>
<dbReference type="CDD" id="cd17990">
    <property type="entry name" value="DEXHc_HrpB"/>
    <property type="match status" value="1"/>
</dbReference>
<dbReference type="GO" id="GO:0003724">
    <property type="term" value="F:RNA helicase activity"/>
    <property type="evidence" value="ECO:0007669"/>
    <property type="project" value="UniProtKB-EC"/>
</dbReference>